<sequence length="132" mass="13448">MQRSPGIVVPAGVTPSATVEPEAVALSQALVDVMFADLDRNLREMGVGDLSVGKKVKGFAGQFYGLSAAYGEALGAGGDNLTAALRRNLYCAGEPEPGQVSAMAAYIRAAADRLAEQPLAAIAGGRPDFAGP</sequence>
<evidence type="ECO:0000313" key="3">
    <source>
        <dbReference type="EMBL" id="KKL67273.1"/>
    </source>
</evidence>
<accession>A0A0F9DZT6</accession>
<feature type="non-terminal residue" evidence="3">
    <location>
        <position position="132"/>
    </location>
</feature>
<comment type="caution">
    <text evidence="3">The sequence shown here is derived from an EMBL/GenBank/DDBJ whole genome shotgun (WGS) entry which is preliminary data.</text>
</comment>
<evidence type="ECO:0000259" key="2">
    <source>
        <dbReference type="Pfam" id="PF03981"/>
    </source>
</evidence>
<reference evidence="3" key="1">
    <citation type="journal article" date="2015" name="Nature">
        <title>Complex archaea that bridge the gap between prokaryotes and eukaryotes.</title>
        <authorList>
            <person name="Spang A."/>
            <person name="Saw J.H."/>
            <person name="Jorgensen S.L."/>
            <person name="Zaremba-Niedzwiedzka K."/>
            <person name="Martijn J."/>
            <person name="Lind A.E."/>
            <person name="van Eijk R."/>
            <person name="Schleper C."/>
            <person name="Guy L."/>
            <person name="Ettema T.J."/>
        </authorList>
    </citation>
    <scope>NUCLEOTIDE SEQUENCE</scope>
</reference>
<name>A0A0F9DZT6_9ZZZZ</name>
<organism evidence="3">
    <name type="scientific">marine sediment metagenome</name>
    <dbReference type="NCBI Taxonomy" id="412755"/>
    <lineage>
        <taxon>unclassified sequences</taxon>
        <taxon>metagenomes</taxon>
        <taxon>ecological metagenomes</taxon>
    </lineage>
</organism>
<gene>
    <name evidence="3" type="ORF">LCGC14_2136610</name>
</gene>
<dbReference type="PANTHER" id="PTHR12184:SF1">
    <property type="entry name" value="UBIQUINOL-CYTOCHROME-C REDUCTASE COMPLEX ASSEMBLY FACTOR 1"/>
    <property type="match status" value="1"/>
</dbReference>
<dbReference type="InterPro" id="IPR021150">
    <property type="entry name" value="Ubiq_cyt_c_chap"/>
</dbReference>
<feature type="domain" description="Ubiquinol-cytochrome c chaperone" evidence="2">
    <location>
        <begin position="21"/>
        <end position="129"/>
    </location>
</feature>
<evidence type="ECO:0000256" key="1">
    <source>
        <dbReference type="ARBA" id="ARBA00006407"/>
    </source>
</evidence>
<comment type="similarity">
    <text evidence="1">Belongs to the CBP3 family.</text>
</comment>
<dbReference type="Pfam" id="PF03981">
    <property type="entry name" value="Ubiq_cyt_C_chap"/>
    <property type="match status" value="1"/>
</dbReference>
<dbReference type="PANTHER" id="PTHR12184">
    <property type="entry name" value="UBIQUINOL-CYTOCHROME C REDUCTASE COMPLEX ASSEMBLY FACTOR 1 FAMILY MEMBER"/>
    <property type="match status" value="1"/>
</dbReference>
<dbReference type="AlphaFoldDB" id="A0A0F9DZT6"/>
<dbReference type="EMBL" id="LAZR01026916">
    <property type="protein sequence ID" value="KKL67273.1"/>
    <property type="molecule type" value="Genomic_DNA"/>
</dbReference>
<dbReference type="InterPro" id="IPR007129">
    <property type="entry name" value="Ubiqinol_cyt_c_chaperone_CPB3"/>
</dbReference>
<protein>
    <recommendedName>
        <fullName evidence="2">Ubiquinol-cytochrome c chaperone domain-containing protein</fullName>
    </recommendedName>
</protein>
<proteinExistence type="inferred from homology"/>